<dbReference type="InterPro" id="IPR001394">
    <property type="entry name" value="Peptidase_C19_UCH"/>
</dbReference>
<accession>A0AA40AVL4</accession>
<feature type="compositionally biased region" description="Low complexity" evidence="8">
    <location>
        <begin position="85"/>
        <end position="106"/>
    </location>
</feature>
<evidence type="ECO:0000256" key="2">
    <source>
        <dbReference type="ARBA" id="ARBA00009085"/>
    </source>
</evidence>
<feature type="compositionally biased region" description="Basic residues" evidence="8">
    <location>
        <begin position="1215"/>
        <end position="1233"/>
    </location>
</feature>
<dbReference type="PROSITE" id="PS00972">
    <property type="entry name" value="USP_1"/>
    <property type="match status" value="1"/>
</dbReference>
<dbReference type="PROSITE" id="PS00973">
    <property type="entry name" value="USP_2"/>
    <property type="match status" value="1"/>
</dbReference>
<evidence type="ECO:0000256" key="1">
    <source>
        <dbReference type="ARBA" id="ARBA00000707"/>
    </source>
</evidence>
<feature type="compositionally biased region" description="Basic and acidic residues" evidence="8">
    <location>
        <begin position="1234"/>
        <end position="1243"/>
    </location>
</feature>
<dbReference type="Proteomes" id="UP001172101">
    <property type="component" value="Unassembled WGS sequence"/>
</dbReference>
<evidence type="ECO:0000256" key="3">
    <source>
        <dbReference type="ARBA" id="ARBA00012759"/>
    </source>
</evidence>
<dbReference type="Pfam" id="PF06337">
    <property type="entry name" value="DUSP"/>
    <property type="match status" value="1"/>
</dbReference>
<dbReference type="PROSITE" id="PS51283">
    <property type="entry name" value="DUSP"/>
    <property type="match status" value="1"/>
</dbReference>
<evidence type="ECO:0000256" key="5">
    <source>
        <dbReference type="ARBA" id="ARBA00022786"/>
    </source>
</evidence>
<feature type="compositionally biased region" description="Low complexity" evidence="8">
    <location>
        <begin position="126"/>
        <end position="146"/>
    </location>
</feature>
<evidence type="ECO:0000313" key="11">
    <source>
        <dbReference type="EMBL" id="KAK0722769.1"/>
    </source>
</evidence>
<feature type="compositionally biased region" description="Polar residues" evidence="8">
    <location>
        <begin position="601"/>
        <end position="637"/>
    </location>
</feature>
<feature type="region of interest" description="Disordered" evidence="8">
    <location>
        <begin position="594"/>
        <end position="637"/>
    </location>
</feature>
<protein>
    <recommendedName>
        <fullName evidence="3">ubiquitinyl hydrolase 1</fullName>
        <ecNumber evidence="3">3.4.19.12</ecNumber>
    </recommendedName>
</protein>
<feature type="compositionally biased region" description="Polar residues" evidence="8">
    <location>
        <begin position="1"/>
        <end position="10"/>
    </location>
</feature>
<dbReference type="RefSeq" id="XP_060298693.1">
    <property type="nucleotide sequence ID" value="XM_060446553.1"/>
</dbReference>
<feature type="region of interest" description="Disordered" evidence="8">
    <location>
        <begin position="1211"/>
        <end position="1243"/>
    </location>
</feature>
<organism evidence="11 12">
    <name type="scientific">Lasiosphaeria miniovina</name>
    <dbReference type="NCBI Taxonomy" id="1954250"/>
    <lineage>
        <taxon>Eukaryota</taxon>
        <taxon>Fungi</taxon>
        <taxon>Dikarya</taxon>
        <taxon>Ascomycota</taxon>
        <taxon>Pezizomycotina</taxon>
        <taxon>Sordariomycetes</taxon>
        <taxon>Sordariomycetidae</taxon>
        <taxon>Sordariales</taxon>
        <taxon>Lasiosphaeriaceae</taxon>
        <taxon>Lasiosphaeria</taxon>
    </lineage>
</organism>
<feature type="compositionally biased region" description="Polar residues" evidence="8">
    <location>
        <begin position="1508"/>
        <end position="1523"/>
    </location>
</feature>
<feature type="non-terminal residue" evidence="11">
    <location>
        <position position="1"/>
    </location>
</feature>
<feature type="region of interest" description="Disordered" evidence="8">
    <location>
        <begin position="1"/>
        <end position="264"/>
    </location>
</feature>
<dbReference type="GO" id="GO:0006508">
    <property type="term" value="P:proteolysis"/>
    <property type="evidence" value="ECO:0007669"/>
    <property type="project" value="UniProtKB-KW"/>
</dbReference>
<feature type="region of interest" description="Disordered" evidence="8">
    <location>
        <begin position="1498"/>
        <end position="1529"/>
    </location>
</feature>
<dbReference type="InterPro" id="IPR018200">
    <property type="entry name" value="USP_CS"/>
</dbReference>
<dbReference type="EC" id="3.4.19.12" evidence="3"/>
<dbReference type="InterPro" id="IPR038765">
    <property type="entry name" value="Papain-like_cys_pep_sf"/>
</dbReference>
<dbReference type="Gene3D" id="3.90.70.10">
    <property type="entry name" value="Cysteine proteinases"/>
    <property type="match status" value="2"/>
</dbReference>
<dbReference type="Gene3D" id="3.30.2230.10">
    <property type="entry name" value="DUSP-like"/>
    <property type="match status" value="1"/>
</dbReference>
<evidence type="ECO:0000256" key="7">
    <source>
        <dbReference type="ARBA" id="ARBA00022807"/>
    </source>
</evidence>
<comment type="catalytic activity">
    <reaction evidence="1">
        <text>Thiol-dependent hydrolysis of ester, thioester, amide, peptide and isopeptide bonds formed by the C-terminal Gly of ubiquitin (a 76-residue protein attached to proteins as an intracellular targeting signal).</text>
        <dbReference type="EC" id="3.4.19.12"/>
    </reaction>
</comment>
<proteinExistence type="inferred from homology"/>
<evidence type="ECO:0000313" key="12">
    <source>
        <dbReference type="Proteomes" id="UP001172101"/>
    </source>
</evidence>
<comment type="caution">
    <text evidence="11">The sequence shown here is derived from an EMBL/GenBank/DDBJ whole genome shotgun (WGS) entry which is preliminary data.</text>
</comment>
<dbReference type="EMBL" id="JAUIRO010000003">
    <property type="protein sequence ID" value="KAK0722769.1"/>
    <property type="molecule type" value="Genomic_DNA"/>
</dbReference>
<reference evidence="11" key="1">
    <citation type="submission" date="2023-06" db="EMBL/GenBank/DDBJ databases">
        <title>Genome-scale phylogeny and comparative genomics of the fungal order Sordariales.</title>
        <authorList>
            <consortium name="Lawrence Berkeley National Laboratory"/>
            <person name="Hensen N."/>
            <person name="Bonometti L."/>
            <person name="Westerberg I."/>
            <person name="Brannstrom I.O."/>
            <person name="Guillou S."/>
            <person name="Cros-Aarteil S."/>
            <person name="Calhoun S."/>
            <person name="Haridas S."/>
            <person name="Kuo A."/>
            <person name="Mondo S."/>
            <person name="Pangilinan J."/>
            <person name="Riley R."/>
            <person name="LaButti K."/>
            <person name="Andreopoulos B."/>
            <person name="Lipzen A."/>
            <person name="Chen C."/>
            <person name="Yanf M."/>
            <person name="Daum C."/>
            <person name="Ng V."/>
            <person name="Clum A."/>
            <person name="Steindorff A."/>
            <person name="Ohm R."/>
            <person name="Martin F."/>
            <person name="Silar P."/>
            <person name="Natvig D."/>
            <person name="Lalanne C."/>
            <person name="Gautier V."/>
            <person name="Ament-velasquez S.L."/>
            <person name="Kruys A."/>
            <person name="Hutchinson M.I."/>
            <person name="Powell A.J."/>
            <person name="Barry K."/>
            <person name="Miller A.N."/>
            <person name="Grigoriev I.V."/>
            <person name="Debuchy R."/>
            <person name="Gladieux P."/>
            <person name="Thoren M.H."/>
            <person name="Johannesson H."/>
        </authorList>
    </citation>
    <scope>NUCLEOTIDE SEQUENCE</scope>
    <source>
        <strain evidence="11">SMH2392-1A</strain>
    </source>
</reference>
<evidence type="ECO:0000259" key="10">
    <source>
        <dbReference type="PROSITE" id="PS51283"/>
    </source>
</evidence>
<dbReference type="PROSITE" id="PS50235">
    <property type="entry name" value="USP_3"/>
    <property type="match status" value="1"/>
</dbReference>
<dbReference type="GeneID" id="85329823"/>
<evidence type="ECO:0000256" key="6">
    <source>
        <dbReference type="ARBA" id="ARBA00022801"/>
    </source>
</evidence>
<dbReference type="InterPro" id="IPR035927">
    <property type="entry name" value="DUSP-like_sf"/>
</dbReference>
<feature type="compositionally biased region" description="Basic and acidic residues" evidence="8">
    <location>
        <begin position="1735"/>
        <end position="1756"/>
    </location>
</feature>
<dbReference type="SMART" id="SM00695">
    <property type="entry name" value="DUSP"/>
    <property type="match status" value="1"/>
</dbReference>
<feature type="region of interest" description="Disordered" evidence="8">
    <location>
        <begin position="1160"/>
        <end position="1181"/>
    </location>
</feature>
<evidence type="ECO:0000256" key="8">
    <source>
        <dbReference type="SAM" id="MobiDB-lite"/>
    </source>
</evidence>
<keyword evidence="4" id="KW-0645">Protease</keyword>
<feature type="domain" description="USP" evidence="9">
    <location>
        <begin position="645"/>
        <end position="1471"/>
    </location>
</feature>
<feature type="compositionally biased region" description="Basic and acidic residues" evidence="8">
    <location>
        <begin position="71"/>
        <end position="80"/>
    </location>
</feature>
<dbReference type="InterPro" id="IPR028889">
    <property type="entry name" value="USP"/>
</dbReference>
<feature type="region of interest" description="Disordered" evidence="8">
    <location>
        <begin position="1636"/>
        <end position="1666"/>
    </location>
</feature>
<dbReference type="SUPFAM" id="SSF54001">
    <property type="entry name" value="Cysteine proteinases"/>
    <property type="match status" value="1"/>
</dbReference>
<comment type="similarity">
    <text evidence="2">Belongs to the peptidase C19 family.</text>
</comment>
<evidence type="ECO:0000256" key="4">
    <source>
        <dbReference type="ARBA" id="ARBA00022670"/>
    </source>
</evidence>
<sequence>RQLTFTTSSLTKKRRITRQSTKELKPERAPSISICPDSVLPSTEDDADHEYGSNPNPNLDPDFSLARHRSHDLDHDHDPEPDPDPSSFSFSAASTSGLTSGLSTPAYLRGDSLPASGVPPRLQTHSSSFAASDYASSATSSPAAASTDLSLDNDRAPDLVDSASTLQPPDCGGPRSLPPLVNSFHRAVMGGAADIPHRSSSPLKRRASSMEPDGDPTDAKEDVDMINAPVPVPDASEQPPPNPQEQQAVEEAKGEPVPRPAPEADDALPALVEAELPLRTDIPPLNQQVKAIEALVKAFAETPVQEGDVAYLVSRKWLSRAQSFGAQGKLAGKASSEVTLGPVDNSDIIQTIFVDASNQQWVKLKPAMGMDHFEMFPEGAWDLLLTWYGLSEGQVPIVRTAHNTAVDSASLPNIQFEFHPPVFTIHRLWAANSPIPIDQEIKLKKPAPPVLVHSATYGFHNFLKQAKQLTGVAKDCKVRLWRVLQISATEPSAQPLGMKTPPDSPSLGATILTGPPVPAESWPEMLVDVETFLKLERDVERGVVEAEDTTTNANYNGRSNLALAGLTVDHVLVIDEQIDRDSYVSNSVFKSGSAKDKHLATNGSSGTLTVQTSQGRGSGRNSPASQGPLTRGRAQQKSGRSIGCVGLQNLGNTCYMNSALQCVRSVEELTKYFITGEAAKEINPDNPLSHNGEVAQAYSKLLFEIYKDPPPNSIAPRTFKGVIGRYAPSFSGYGQQDSQEFLGFLLDGLQEDLSRVKKKPYIEKPDSTDDMIGNQEAIREMAAKVWDITKKRDDSVIADLFTGMYKSTLVCPDCEKVSITFDPFNNLTLPLPIANVWSKNVRYFPLNDAPVDIVVELDKNASSKSLKQFISARVGVPVERLFGAEEFRDKFFKFYDDYMSISEEIQQNDNPTMHELEVAPTNFSGVKPKKQKYKSLLSDTEPDDRSLWDDPMAERMVVPVLHRLSSEEPGFRKNRHSRSKSSGEVPPSHFIVVTPKEARSEDIIRRKILEKVATFTTWSKFSSVDPLVEEMEVAEAMDPEMANTASDVDSAGDSKIVAKSVEGEEDIVDVTMSDSGDARKAPAPAEPAEEYPLLLNKFNKQRPKWIDPAEFLNPQFQNLFELCYYKEETNQHIIPTGWTAVQEDNTLPKLSSRAPRMVASDVEMRSPGTYKSSEDSGSDDNAVTRMIDESSEEDSDFPKVRNMTSRVKVQNHISARGKNKKSNKTYGKKGKKRFEKERANRERQPIEVVEPENGLEPDGGPLIRLGEGIVVDWSESAFDAVFGGNSPNDMAGMKTYCDVATLEDPGLDAKRKQRQMRRKHGITLDDCLAEFEKEEILSEQDTWYCPRCKEHRRASKKFDLWKTPDILVVHLKRFSSSGYRRDKLDILVDFPVEGLDLTERVIEQEDGKQEIYDLIAVDDHWGGLGGGHYTAFAKNFIDGEWYEFNDTSASKQKDTARIVTNSAYLLFYRRRSDIALGGARFQGIVEKFNTLNAADEDMQDSGEGQRLGQGSSLCGSPSASTGAGLTLPQGKLGLVNSQAEPAGGSPNDADLELPSYQQASLDRAMDGDYDAEMGPDLPWNRQETLHNSIEGDGEDEAIHLPEFEDGPSRLSGLPGLAGISSAIATSNWSFKNVKAGSDATGQDDDLASDVAQGDNSSVTDDAFADPTDDVIEPFRLTEPDVKYVGPAKLPADFAPFEAHIPEPSAEDQEYMGRLASQAWMKQFHTVPADAGDDQVSDKVAEIHVGDEPEPQEKPVL</sequence>
<keyword evidence="12" id="KW-1185">Reference proteome</keyword>
<dbReference type="CDD" id="cd02674">
    <property type="entry name" value="Peptidase_C19R"/>
    <property type="match status" value="1"/>
</dbReference>
<keyword evidence="6" id="KW-0378">Hydrolase</keyword>
<dbReference type="PANTHER" id="PTHR21646">
    <property type="entry name" value="UBIQUITIN CARBOXYL-TERMINAL HYDROLASE"/>
    <property type="match status" value="1"/>
</dbReference>
<evidence type="ECO:0000259" key="9">
    <source>
        <dbReference type="PROSITE" id="PS50235"/>
    </source>
</evidence>
<keyword evidence="7" id="KW-0788">Thiol protease</keyword>
<dbReference type="PANTHER" id="PTHR21646:SF24">
    <property type="entry name" value="UBIQUITIN CARBOXYL-TERMINAL HYDROLASE"/>
    <property type="match status" value="1"/>
</dbReference>
<dbReference type="GO" id="GO:0016579">
    <property type="term" value="P:protein deubiquitination"/>
    <property type="evidence" value="ECO:0007669"/>
    <property type="project" value="InterPro"/>
</dbReference>
<feature type="region of interest" description="Disordered" evidence="8">
    <location>
        <begin position="968"/>
        <end position="988"/>
    </location>
</feature>
<keyword evidence="5" id="KW-0833">Ubl conjugation pathway</keyword>
<feature type="domain" description="DUSP" evidence="10">
    <location>
        <begin position="283"/>
        <end position="402"/>
    </location>
</feature>
<dbReference type="InterPro" id="IPR050185">
    <property type="entry name" value="Ub_carboxyl-term_hydrolase"/>
</dbReference>
<dbReference type="SUPFAM" id="SSF143791">
    <property type="entry name" value="DUSP-like"/>
    <property type="match status" value="1"/>
</dbReference>
<dbReference type="InterPro" id="IPR006615">
    <property type="entry name" value="Pept_C19_DUSP"/>
</dbReference>
<dbReference type="Pfam" id="PF00443">
    <property type="entry name" value="UCH"/>
    <property type="match status" value="1"/>
</dbReference>
<name>A0AA40AVL4_9PEZI</name>
<gene>
    <name evidence="11" type="ORF">B0T26DRAFT_771735</name>
</gene>
<dbReference type="GO" id="GO:0004843">
    <property type="term" value="F:cysteine-type deubiquitinase activity"/>
    <property type="evidence" value="ECO:0007669"/>
    <property type="project" value="UniProtKB-EC"/>
</dbReference>
<feature type="region of interest" description="Disordered" evidence="8">
    <location>
        <begin position="1727"/>
        <end position="1756"/>
    </location>
</feature>